<dbReference type="Pfam" id="PF00067">
    <property type="entry name" value="p450"/>
    <property type="match status" value="2"/>
</dbReference>
<accession>A0A2W2EQ33</accession>
<protein>
    <submittedName>
        <fullName evidence="8">Cytochrome P450</fullName>
    </submittedName>
</protein>
<organism evidence="8 9">
    <name type="scientific">Nonomuraea aridisoli</name>
    <dbReference type="NCBI Taxonomy" id="2070368"/>
    <lineage>
        <taxon>Bacteria</taxon>
        <taxon>Bacillati</taxon>
        <taxon>Actinomycetota</taxon>
        <taxon>Actinomycetes</taxon>
        <taxon>Streptosporangiales</taxon>
        <taxon>Streptosporangiaceae</taxon>
        <taxon>Nonomuraea</taxon>
    </lineage>
</organism>
<comment type="caution">
    <text evidence="8">The sequence shown here is derived from an EMBL/GenBank/DDBJ whole genome shotgun (WGS) entry which is preliminary data.</text>
</comment>
<keyword evidence="6 7" id="KW-0503">Monooxygenase</keyword>
<keyword evidence="9" id="KW-1185">Reference proteome</keyword>
<evidence type="ECO:0000256" key="1">
    <source>
        <dbReference type="ARBA" id="ARBA00010617"/>
    </source>
</evidence>
<dbReference type="AlphaFoldDB" id="A0A2W2EQ33"/>
<evidence type="ECO:0000256" key="4">
    <source>
        <dbReference type="ARBA" id="ARBA00023002"/>
    </source>
</evidence>
<dbReference type="Proteomes" id="UP000249304">
    <property type="component" value="Unassembled WGS sequence"/>
</dbReference>
<evidence type="ECO:0000256" key="2">
    <source>
        <dbReference type="ARBA" id="ARBA00022617"/>
    </source>
</evidence>
<evidence type="ECO:0000256" key="3">
    <source>
        <dbReference type="ARBA" id="ARBA00022723"/>
    </source>
</evidence>
<dbReference type="PANTHER" id="PTHR46696:SF1">
    <property type="entry name" value="CYTOCHROME P450 YJIB-RELATED"/>
    <property type="match status" value="1"/>
</dbReference>
<dbReference type="GO" id="GO:0016705">
    <property type="term" value="F:oxidoreductase activity, acting on paired donors, with incorporation or reduction of molecular oxygen"/>
    <property type="evidence" value="ECO:0007669"/>
    <property type="project" value="InterPro"/>
</dbReference>
<dbReference type="InterPro" id="IPR036396">
    <property type="entry name" value="Cyt_P450_sf"/>
</dbReference>
<evidence type="ECO:0000313" key="8">
    <source>
        <dbReference type="EMBL" id="PZG18859.1"/>
    </source>
</evidence>
<dbReference type="InterPro" id="IPR017972">
    <property type="entry name" value="Cyt_P450_CS"/>
</dbReference>
<dbReference type="PROSITE" id="PS00086">
    <property type="entry name" value="CYTOCHROME_P450"/>
    <property type="match status" value="1"/>
</dbReference>
<name>A0A2W2EQ33_9ACTN</name>
<gene>
    <name evidence="8" type="ORF">C1J01_13680</name>
</gene>
<dbReference type="CDD" id="cd11029">
    <property type="entry name" value="CYP107-like"/>
    <property type="match status" value="1"/>
</dbReference>
<keyword evidence="4 7" id="KW-0560">Oxidoreductase</keyword>
<dbReference type="GO" id="GO:0005506">
    <property type="term" value="F:iron ion binding"/>
    <property type="evidence" value="ECO:0007669"/>
    <property type="project" value="InterPro"/>
</dbReference>
<evidence type="ECO:0000256" key="6">
    <source>
        <dbReference type="ARBA" id="ARBA00023033"/>
    </source>
</evidence>
<dbReference type="GO" id="GO:0004497">
    <property type="term" value="F:monooxygenase activity"/>
    <property type="evidence" value="ECO:0007669"/>
    <property type="project" value="UniProtKB-KW"/>
</dbReference>
<evidence type="ECO:0000313" key="9">
    <source>
        <dbReference type="Proteomes" id="UP000249304"/>
    </source>
</evidence>
<comment type="similarity">
    <text evidence="1 7">Belongs to the cytochrome P450 family.</text>
</comment>
<dbReference type="FunFam" id="1.10.630.10:FF:000018">
    <property type="entry name" value="Cytochrome P450 monooxygenase"/>
    <property type="match status" value="1"/>
</dbReference>
<keyword evidence="2 7" id="KW-0349">Heme</keyword>
<dbReference type="EMBL" id="POUD01000046">
    <property type="protein sequence ID" value="PZG18859.1"/>
    <property type="molecule type" value="Genomic_DNA"/>
</dbReference>
<dbReference type="PANTHER" id="PTHR46696">
    <property type="entry name" value="P450, PUTATIVE (EUROFUNG)-RELATED"/>
    <property type="match status" value="1"/>
</dbReference>
<evidence type="ECO:0000256" key="7">
    <source>
        <dbReference type="RuleBase" id="RU000461"/>
    </source>
</evidence>
<keyword evidence="3 7" id="KW-0479">Metal-binding</keyword>
<evidence type="ECO:0000256" key="5">
    <source>
        <dbReference type="ARBA" id="ARBA00023004"/>
    </source>
</evidence>
<proteinExistence type="inferred from homology"/>
<dbReference type="SUPFAM" id="SSF48264">
    <property type="entry name" value="Cytochrome P450"/>
    <property type="match status" value="1"/>
</dbReference>
<dbReference type="InterPro" id="IPR002397">
    <property type="entry name" value="Cyt_P450_B"/>
</dbReference>
<dbReference type="GO" id="GO:0020037">
    <property type="term" value="F:heme binding"/>
    <property type="evidence" value="ECO:0007669"/>
    <property type="project" value="InterPro"/>
</dbReference>
<reference evidence="8 9" key="1">
    <citation type="submission" date="2018-01" db="EMBL/GenBank/DDBJ databases">
        <title>Draft genome sequence of Nonomuraea sp. KC333.</title>
        <authorList>
            <person name="Sahin N."/>
            <person name="Saygin H."/>
            <person name="Ay H."/>
        </authorList>
    </citation>
    <scope>NUCLEOTIDE SEQUENCE [LARGE SCALE GENOMIC DNA]</scope>
    <source>
        <strain evidence="8 9">KC333</strain>
    </source>
</reference>
<keyword evidence="5 7" id="KW-0408">Iron</keyword>
<dbReference type="InterPro" id="IPR001128">
    <property type="entry name" value="Cyt_P450"/>
</dbReference>
<dbReference type="Gene3D" id="1.10.630.10">
    <property type="entry name" value="Cytochrome P450"/>
    <property type="match status" value="1"/>
</dbReference>
<sequence length="402" mass="43813">MDMHPLPSPGERLSQTVRRLREEAGPVVPVELPGGVAAWLVASYDAVNEILAHDSDLYSNDPRNFTALHDGTIAADWPLRYMVQADHLLMKDGAEHRRLRGLINRAFTPALVHALEPRIRTLAGELLDRMAAEGGRVDLVRHYTEPLPVTVICELFGVPAQDRGQVRDWIKTLVAFGTASPELAKTGAELGAYLSAHVRWRRREPGDDLTTALCLARDEDGDRLIDDELVWVLWAMMMSGHETTVHLITNAVVALCSDRAQLDAAIAGDGWAEVVEETLRSRGSVVNALCRYPLRDVRIGGVSVPAGQALVIGFGATGTDPARFGEDAERFDVSRAPEAHLGFGRGEHFCLGAPLARLEVGIALSMLFTRFPGLRLAVDAGDLDYTSSISTEGPTELPVLLR</sequence>
<dbReference type="PRINTS" id="PR00359">
    <property type="entry name" value="BP450"/>
</dbReference>